<dbReference type="PANTHER" id="PTHR13347">
    <property type="entry name" value="HEAT REPEAT-CONTAINING PROTEIN 3"/>
    <property type="match status" value="1"/>
</dbReference>
<evidence type="ECO:0000256" key="2">
    <source>
        <dbReference type="PROSITE-ProRule" id="PRU00259"/>
    </source>
</evidence>
<feature type="domain" description="SYO1-like TPR repeats" evidence="4">
    <location>
        <begin position="439"/>
        <end position="684"/>
    </location>
</feature>
<dbReference type="InterPro" id="IPR057990">
    <property type="entry name" value="TPR_SYO1"/>
</dbReference>
<evidence type="ECO:0000256" key="1">
    <source>
        <dbReference type="ARBA" id="ARBA00049983"/>
    </source>
</evidence>
<dbReference type="SUPFAM" id="SSF48371">
    <property type="entry name" value="ARM repeat"/>
    <property type="match status" value="1"/>
</dbReference>
<gene>
    <name evidence="5" type="ORF">MFLAVUS_007976</name>
</gene>
<evidence type="ECO:0000259" key="4">
    <source>
        <dbReference type="Pfam" id="PF25567"/>
    </source>
</evidence>
<dbReference type="InterPro" id="IPR016024">
    <property type="entry name" value="ARM-type_fold"/>
</dbReference>
<organism evidence="5 6">
    <name type="scientific">Mucor flavus</name>
    <dbReference type="NCBI Taxonomy" id="439312"/>
    <lineage>
        <taxon>Eukaryota</taxon>
        <taxon>Fungi</taxon>
        <taxon>Fungi incertae sedis</taxon>
        <taxon>Mucoromycota</taxon>
        <taxon>Mucoromycotina</taxon>
        <taxon>Mucoromycetes</taxon>
        <taxon>Mucorales</taxon>
        <taxon>Mucorineae</taxon>
        <taxon>Mucoraceae</taxon>
        <taxon>Mucor</taxon>
    </lineage>
</organism>
<protein>
    <recommendedName>
        <fullName evidence="4">SYO1-like TPR repeats domain-containing protein</fullName>
    </recommendedName>
</protein>
<dbReference type="CDD" id="cd13394">
    <property type="entry name" value="Syo1_like"/>
    <property type="match status" value="1"/>
</dbReference>
<dbReference type="PANTHER" id="PTHR13347:SF1">
    <property type="entry name" value="HEAT REPEAT-CONTAINING PROTEIN 3"/>
    <property type="match status" value="1"/>
</dbReference>
<feature type="compositionally biased region" description="Basic residues" evidence="3">
    <location>
        <begin position="1"/>
        <end position="15"/>
    </location>
</feature>
<dbReference type="Proteomes" id="UP001473302">
    <property type="component" value="Unassembled WGS sequence"/>
</dbReference>
<evidence type="ECO:0000313" key="5">
    <source>
        <dbReference type="EMBL" id="GAA5814479.1"/>
    </source>
</evidence>
<dbReference type="PROSITE" id="PS50176">
    <property type="entry name" value="ARM_REPEAT"/>
    <property type="match status" value="1"/>
</dbReference>
<dbReference type="EMBL" id="BAABUK010000021">
    <property type="protein sequence ID" value="GAA5814479.1"/>
    <property type="molecule type" value="Genomic_DNA"/>
</dbReference>
<dbReference type="Pfam" id="PF25567">
    <property type="entry name" value="TPR_SYO1"/>
    <property type="match status" value="1"/>
</dbReference>
<dbReference type="InterPro" id="IPR011989">
    <property type="entry name" value="ARM-like"/>
</dbReference>
<name>A0ABP9Z5W8_9FUNG</name>
<reference evidence="5 6" key="1">
    <citation type="submission" date="2024-04" db="EMBL/GenBank/DDBJ databases">
        <title>genome sequences of Mucor flavus KT1a and Helicostylum pulchrum KT1b strains isolated from the surface of a dry-aged beef.</title>
        <authorList>
            <person name="Toyotome T."/>
            <person name="Hosono M."/>
            <person name="Torimaru M."/>
            <person name="Fukuda K."/>
            <person name="Mikami N."/>
        </authorList>
    </citation>
    <scope>NUCLEOTIDE SEQUENCE [LARGE SCALE GENOMIC DNA]</scope>
    <source>
        <strain evidence="5 6">KT1a</strain>
    </source>
</reference>
<feature type="region of interest" description="Disordered" evidence="3">
    <location>
        <begin position="1"/>
        <end position="50"/>
    </location>
</feature>
<dbReference type="Gene3D" id="1.25.10.10">
    <property type="entry name" value="Leucine-rich Repeat Variant"/>
    <property type="match status" value="1"/>
</dbReference>
<proteinExistence type="inferred from homology"/>
<evidence type="ECO:0000313" key="6">
    <source>
        <dbReference type="Proteomes" id="UP001473302"/>
    </source>
</evidence>
<evidence type="ECO:0000256" key="3">
    <source>
        <dbReference type="SAM" id="MobiDB-lite"/>
    </source>
</evidence>
<feature type="repeat" description="ARM" evidence="2">
    <location>
        <begin position="81"/>
        <end position="109"/>
    </location>
</feature>
<sequence>MGKLRQKKKAPKRRTNPIQRTLEQRAKEGATSLPAPTPEQVTPVVEKLSSEDPTERAWAAACISTFILSDASTRKLLLSKGVVPILIQRLSDPQQEVRDESLGALRNIASVDNGVAKEYFTRNIMEPLSNLLPQITQTIDLVIKNAPIQDEADADRRKSIWDVTENFIYIIWCICPIYSEASDKYVKAINRMNIVTFLTSFLMSGEQCPTRVIVAAGQCLNTLTDDNKDLLIEFKNNPHYIENLLNIVKNSNQNILVQVLSCAILINVRDVVRLTTSWDEDIDAVAELNEFLVPVLIKALDYDIQDAAKNTVSAVQSGNVNLHQEESGNITPKPKQPLTNEERYIQDVEDRLSITQLALELLADICVHDEDSEEDGIQDVDEAMLDENEEELPPKEDDEEDEDDDGIDQEIFGQTSSAVDDALIRSNPVLHAYIHQIFPQLIRLSTATPISFHQMNLSPLVTHGLVITHQRSLECLNNFLLAMNEVPKKYWFKEYKSDATQLWRWLFNLANEVASSKPEEWARDGILEIVVSCIWALGRGLGQDIPLDHTDVGALCGTYEMIPLESMRIKIVGCLGPIAMRLGDVNTNKTIGIFIMNLLNDKTTKPAVAIEALNLLFDVYSDASFDYDLPVFVHGAFLNNLKQVLPSIRSTVKSIDRRKNFDLRMRGDEALDNLNAFIKYKKNERK</sequence>
<dbReference type="InterPro" id="IPR000225">
    <property type="entry name" value="Armadillo"/>
</dbReference>
<keyword evidence="6" id="KW-1185">Reference proteome</keyword>
<accession>A0ABP9Z5W8</accession>
<comment type="caution">
    <text evidence="5">The sequence shown here is derived from an EMBL/GenBank/DDBJ whole genome shotgun (WGS) entry which is preliminary data.</text>
</comment>
<dbReference type="InterPro" id="IPR052616">
    <property type="entry name" value="SYO1-like"/>
</dbReference>
<comment type="similarity">
    <text evidence="1">Belongs to the nuclear import and ribosome assembly adapter family.</text>
</comment>
<dbReference type="Pfam" id="PF00514">
    <property type="entry name" value="Arm"/>
    <property type="match status" value="1"/>
</dbReference>
<feature type="region of interest" description="Disordered" evidence="3">
    <location>
        <begin position="388"/>
        <end position="407"/>
    </location>
</feature>